<accession>A0AAJ5RHN8</accession>
<protein>
    <submittedName>
        <fullName evidence="1">Uncharacterized protein</fullName>
    </submittedName>
</protein>
<dbReference type="EMBL" id="CP113527">
    <property type="protein sequence ID" value="WDV05085.1"/>
    <property type="molecule type" value="Genomic_DNA"/>
</dbReference>
<gene>
    <name evidence="1" type="ORF">OU989_12240</name>
</gene>
<proteinExistence type="predicted"/>
<reference evidence="1" key="1">
    <citation type="submission" date="2022-11" db="EMBL/GenBank/DDBJ databases">
        <title>Lysinibacillus irui.</title>
        <authorList>
            <person name="Akintayo S.O."/>
        </authorList>
    </citation>
    <scope>NUCLEOTIDE SEQUENCE</scope>
    <source>
        <strain evidence="1">IRB4-01</strain>
    </source>
</reference>
<dbReference type="KEGG" id="liu:OU989_12240"/>
<dbReference type="Proteomes" id="UP001219585">
    <property type="component" value="Chromosome"/>
</dbReference>
<evidence type="ECO:0000313" key="2">
    <source>
        <dbReference type="Proteomes" id="UP001219585"/>
    </source>
</evidence>
<organism evidence="1 2">
    <name type="scientific">Lysinibacillus irui</name>
    <dbReference type="NCBI Taxonomy" id="2998077"/>
    <lineage>
        <taxon>Bacteria</taxon>
        <taxon>Bacillati</taxon>
        <taxon>Bacillota</taxon>
        <taxon>Bacilli</taxon>
        <taxon>Bacillales</taxon>
        <taxon>Bacillaceae</taxon>
        <taxon>Lysinibacillus</taxon>
    </lineage>
</organism>
<sequence>MEINTLEKLNGRRDVFEFMRGDFKNEHWHKSSIFLTTEAFDVLHLYIEEVLPDFNYFGPNKVNREQWNQIAFNAISLNNSVDIAFLRFFNSLDYWVKENFEEHICFSICGP</sequence>
<dbReference type="RefSeq" id="WP_274793319.1">
    <property type="nucleotide sequence ID" value="NZ_CP113527.1"/>
</dbReference>
<evidence type="ECO:0000313" key="1">
    <source>
        <dbReference type="EMBL" id="WDV05085.1"/>
    </source>
</evidence>
<name>A0AAJ5RHN8_9BACI</name>
<dbReference type="AlphaFoldDB" id="A0AAJ5RHN8"/>